<feature type="domain" description="Homeobox" evidence="13">
    <location>
        <begin position="102"/>
        <end position="162"/>
    </location>
</feature>
<evidence type="ECO:0000259" key="14">
    <source>
        <dbReference type="PROSITE" id="PS50848"/>
    </source>
</evidence>
<evidence type="ECO:0000256" key="5">
    <source>
        <dbReference type="ARBA" id="ARBA00023125"/>
    </source>
</evidence>
<evidence type="ECO:0000313" key="15">
    <source>
        <dbReference type="EMBL" id="KAG2574934.1"/>
    </source>
</evidence>
<evidence type="ECO:0000256" key="11">
    <source>
        <dbReference type="SAM" id="Coils"/>
    </source>
</evidence>
<dbReference type="AlphaFoldDB" id="A0A8T0QPQ6"/>
<comment type="similarity">
    <text evidence="2">Belongs to the HD-ZIP homeobox family. Class IV subfamily.</text>
</comment>
<evidence type="ECO:0000256" key="9">
    <source>
        <dbReference type="PROSITE-ProRule" id="PRU00108"/>
    </source>
</evidence>
<keyword evidence="4 11" id="KW-0175">Coiled coil</keyword>
<feature type="DNA-binding region" description="Homeobox" evidence="9">
    <location>
        <begin position="104"/>
        <end position="163"/>
    </location>
</feature>
<evidence type="ECO:0000256" key="8">
    <source>
        <dbReference type="ARBA" id="ARBA00023242"/>
    </source>
</evidence>
<feature type="compositionally biased region" description="Basic residues" evidence="12">
    <location>
        <begin position="103"/>
        <end position="113"/>
    </location>
</feature>
<dbReference type="SUPFAM" id="SSF46689">
    <property type="entry name" value="Homeodomain-like"/>
    <property type="match status" value="1"/>
</dbReference>
<evidence type="ECO:0000256" key="3">
    <source>
        <dbReference type="ARBA" id="ARBA00023015"/>
    </source>
</evidence>
<dbReference type="Pfam" id="PF01852">
    <property type="entry name" value="START"/>
    <property type="match status" value="1"/>
</dbReference>
<keyword evidence="3" id="KW-0805">Transcription regulation</keyword>
<dbReference type="CDD" id="cd00086">
    <property type="entry name" value="homeodomain"/>
    <property type="match status" value="1"/>
</dbReference>
<dbReference type="SUPFAM" id="SSF55961">
    <property type="entry name" value="Bet v1-like"/>
    <property type="match status" value="2"/>
</dbReference>
<evidence type="ECO:0000259" key="13">
    <source>
        <dbReference type="PROSITE" id="PS50071"/>
    </source>
</evidence>
<dbReference type="GO" id="GO:0030154">
    <property type="term" value="P:cell differentiation"/>
    <property type="evidence" value="ECO:0007669"/>
    <property type="project" value="UniProtKB-ARBA"/>
</dbReference>
<dbReference type="GO" id="GO:0000981">
    <property type="term" value="F:DNA-binding transcription factor activity, RNA polymerase II-specific"/>
    <property type="evidence" value="ECO:0007669"/>
    <property type="project" value="InterPro"/>
</dbReference>
<feature type="domain" description="START" evidence="14">
    <location>
        <begin position="296"/>
        <end position="529"/>
    </location>
</feature>
<accession>A0A8T0QPQ6</accession>
<dbReference type="GO" id="GO:0003677">
    <property type="term" value="F:DNA binding"/>
    <property type="evidence" value="ECO:0007669"/>
    <property type="project" value="UniProtKB-UniRule"/>
</dbReference>
<protein>
    <submittedName>
        <fullName evidence="15">Uncharacterized protein</fullName>
    </submittedName>
</protein>
<dbReference type="InterPro" id="IPR017970">
    <property type="entry name" value="Homeobox_CS"/>
</dbReference>
<dbReference type="Gene3D" id="1.10.10.60">
    <property type="entry name" value="Homeodomain-like"/>
    <property type="match status" value="1"/>
</dbReference>
<keyword evidence="6 9" id="KW-0371">Homeobox</keyword>
<keyword evidence="7" id="KW-0804">Transcription</keyword>
<dbReference type="InterPro" id="IPR042160">
    <property type="entry name" value="HD-Zip_IV"/>
</dbReference>
<keyword evidence="5 9" id="KW-0238">DNA-binding</keyword>
<evidence type="ECO:0000313" key="16">
    <source>
        <dbReference type="Proteomes" id="UP000823388"/>
    </source>
</evidence>
<dbReference type="GO" id="GO:0008289">
    <property type="term" value="F:lipid binding"/>
    <property type="evidence" value="ECO:0007669"/>
    <property type="project" value="InterPro"/>
</dbReference>
<dbReference type="PANTHER" id="PTHR45654:SF77">
    <property type="entry name" value="HOMEOBOX-LEUCINE ZIPPER PROTEIN MERISTEM L1"/>
    <property type="match status" value="1"/>
</dbReference>
<feature type="region of interest" description="Disordered" evidence="12">
    <location>
        <begin position="58"/>
        <end position="114"/>
    </location>
</feature>
<evidence type="ECO:0000256" key="10">
    <source>
        <dbReference type="RuleBase" id="RU000682"/>
    </source>
</evidence>
<evidence type="ECO:0000256" key="6">
    <source>
        <dbReference type="ARBA" id="ARBA00023155"/>
    </source>
</evidence>
<gene>
    <name evidence="15" type="ORF">PVAP13_7KG395300</name>
</gene>
<dbReference type="GO" id="GO:0005634">
    <property type="term" value="C:nucleus"/>
    <property type="evidence" value="ECO:0007669"/>
    <property type="project" value="UniProtKB-SubCell"/>
</dbReference>
<dbReference type="PROSITE" id="PS00027">
    <property type="entry name" value="HOMEOBOX_1"/>
    <property type="match status" value="1"/>
</dbReference>
<feature type="coiled-coil region" evidence="11">
    <location>
        <begin position="154"/>
        <end position="188"/>
    </location>
</feature>
<evidence type="ECO:0000256" key="4">
    <source>
        <dbReference type="ARBA" id="ARBA00023054"/>
    </source>
</evidence>
<proteinExistence type="inferred from homology"/>
<dbReference type="PANTHER" id="PTHR45654">
    <property type="entry name" value="HOMEOBOX-LEUCINE ZIPPER PROTEIN MERISTEM L1"/>
    <property type="match status" value="1"/>
</dbReference>
<dbReference type="Proteomes" id="UP000823388">
    <property type="component" value="Chromosome 7K"/>
</dbReference>
<dbReference type="CDD" id="cd08875">
    <property type="entry name" value="START_ArGLABRA2_like"/>
    <property type="match status" value="1"/>
</dbReference>
<dbReference type="InterPro" id="IPR001356">
    <property type="entry name" value="HD"/>
</dbReference>
<dbReference type="InterPro" id="IPR023393">
    <property type="entry name" value="START-like_dom_sf"/>
</dbReference>
<evidence type="ECO:0000256" key="1">
    <source>
        <dbReference type="ARBA" id="ARBA00004123"/>
    </source>
</evidence>
<dbReference type="PROSITE" id="PS50071">
    <property type="entry name" value="HOMEOBOX_2"/>
    <property type="match status" value="1"/>
</dbReference>
<name>A0A8T0QPQ6_PANVG</name>
<evidence type="ECO:0000256" key="2">
    <source>
        <dbReference type="ARBA" id="ARBA00006789"/>
    </source>
</evidence>
<dbReference type="InterPro" id="IPR009057">
    <property type="entry name" value="Homeodomain-like_sf"/>
</dbReference>
<dbReference type="InterPro" id="IPR057993">
    <property type="entry name" value="HD-Zip_IV_C"/>
</dbReference>
<reference evidence="15" key="1">
    <citation type="submission" date="2020-05" db="EMBL/GenBank/DDBJ databases">
        <title>WGS assembly of Panicum virgatum.</title>
        <authorList>
            <person name="Lovell J.T."/>
            <person name="Jenkins J."/>
            <person name="Shu S."/>
            <person name="Juenger T.E."/>
            <person name="Schmutz J."/>
        </authorList>
    </citation>
    <scope>NUCLEOTIDE SEQUENCE</scope>
    <source>
        <strain evidence="15">AP13</strain>
    </source>
</reference>
<dbReference type="EMBL" id="CM029049">
    <property type="protein sequence ID" value="KAG2574934.1"/>
    <property type="molecule type" value="Genomic_DNA"/>
</dbReference>
<keyword evidence="16" id="KW-1185">Reference proteome</keyword>
<evidence type="ECO:0000256" key="7">
    <source>
        <dbReference type="ARBA" id="ARBA00023163"/>
    </source>
</evidence>
<dbReference type="Gene3D" id="3.30.530.20">
    <property type="match status" value="1"/>
</dbReference>
<comment type="caution">
    <text evidence="15">The sequence shown here is derived from an EMBL/GenBank/DDBJ whole genome shotgun (WGS) entry which is preliminary data.</text>
</comment>
<dbReference type="InterPro" id="IPR002913">
    <property type="entry name" value="START_lipid-bd_dom"/>
</dbReference>
<keyword evidence="8 9" id="KW-0539">Nucleus</keyword>
<dbReference type="Pfam" id="PF25797">
    <property type="entry name" value="PDF2_C"/>
    <property type="match status" value="1"/>
</dbReference>
<dbReference type="SMART" id="SM00234">
    <property type="entry name" value="START"/>
    <property type="match status" value="1"/>
</dbReference>
<dbReference type="FunFam" id="3.30.530.20:FF:000026">
    <property type="entry name" value="Homeobox-leucine zipper protein GLABRA 2"/>
    <property type="match status" value="1"/>
</dbReference>
<comment type="subcellular location">
    <subcellularLocation>
        <location evidence="1 9 10">Nucleus</location>
    </subcellularLocation>
</comment>
<dbReference type="Pfam" id="PF00046">
    <property type="entry name" value="Homeodomain"/>
    <property type="match status" value="1"/>
</dbReference>
<evidence type="ECO:0000256" key="12">
    <source>
        <dbReference type="SAM" id="MobiDB-lite"/>
    </source>
</evidence>
<dbReference type="SMART" id="SM00389">
    <property type="entry name" value="HOX"/>
    <property type="match status" value="1"/>
</dbReference>
<sequence length="662" mass="72545">MMIPARHMPPMIGRSSAAAAYGSSSALSLGQPNLLDNHPQLQQALQQQHLLDQIPATTAESGDNMMRGGRSSDLLGDEFESKSGSENVDGVSVDDQDPNQPPSKKKRYHRHTQHQIQELEAFFKECPHPDDKQRKELSRELRLEPLQVKFWFQNKRTQMKNQHERQENSQLRAENEKLRAENMRYKEALSSASCPNCGGPAALGEMSFDEHHLRIENARLHEEIDRISAIAAKYVGKPMVSFPVLSSPLAAARASPLDIGVGAAAAAAAAAYGVTDIFGGVAAGAAGELLRGAAQSGADKPMIVELAVAAMEELVQMAQLDEPLWNAPGVDGSIETLNEEEYSRMFSRGLGPKQYGLKSEASRDSSVVIMTHANLVEILMDVNQYATMFSSIVSRAATLEVLSTGVAGNYNGALQVMSVEFQVPSPLVPTRESYFVRYCKQNADGTWAVVDVSLDSLRPGSVLKCRRRPSGCLIQEMPNGYSKVTWVEHVEVDDRSVHNIYKLLVNSGLAFGARRWVGTLDRQCERLASVLASNIPTSDIGVITSSEGRKSMLKLAERMVMSFCGGVTASAAHQWTTLSGSGAEDVRVMTRKSVDDPGRPPGIVLNAATSFWLPVPPKRVFDFLRDESSRMGHPLQWWHCSRNGSHCQWPGSWQLCLSSSCQ</sequence>
<organism evidence="15 16">
    <name type="scientific">Panicum virgatum</name>
    <name type="common">Blackwell switchgrass</name>
    <dbReference type="NCBI Taxonomy" id="38727"/>
    <lineage>
        <taxon>Eukaryota</taxon>
        <taxon>Viridiplantae</taxon>
        <taxon>Streptophyta</taxon>
        <taxon>Embryophyta</taxon>
        <taxon>Tracheophyta</taxon>
        <taxon>Spermatophyta</taxon>
        <taxon>Magnoliopsida</taxon>
        <taxon>Liliopsida</taxon>
        <taxon>Poales</taxon>
        <taxon>Poaceae</taxon>
        <taxon>PACMAD clade</taxon>
        <taxon>Panicoideae</taxon>
        <taxon>Panicodae</taxon>
        <taxon>Paniceae</taxon>
        <taxon>Panicinae</taxon>
        <taxon>Panicum</taxon>
        <taxon>Panicum sect. Hiantes</taxon>
    </lineage>
</organism>
<dbReference type="PROSITE" id="PS50848">
    <property type="entry name" value="START"/>
    <property type="match status" value="1"/>
</dbReference>
<dbReference type="FunFam" id="1.10.10.60:FF:000229">
    <property type="entry name" value="Homeobox-leucine zipper protein HDG1"/>
    <property type="match status" value="1"/>
</dbReference>